<dbReference type="AlphaFoldDB" id="A0A095SJR3"/>
<dbReference type="GO" id="GO:0006417">
    <property type="term" value="P:regulation of translation"/>
    <property type="evidence" value="ECO:0007669"/>
    <property type="project" value="UniProtKB-KW"/>
</dbReference>
<keyword evidence="4" id="KW-1185">Reference proteome</keyword>
<dbReference type="STRING" id="1177154.Y5S_01730"/>
<dbReference type="NCBIfam" id="NF011162">
    <property type="entry name" value="PRK14563.1"/>
    <property type="match status" value="1"/>
</dbReference>
<comment type="caution">
    <text evidence="3">The sequence shown here is derived from an EMBL/GenBank/DDBJ whole genome shotgun (WGS) entry which is preliminary data.</text>
</comment>
<dbReference type="Gene3D" id="1.10.10.620">
    <property type="entry name" value="ribosome modulation factor like domain"/>
    <property type="match status" value="1"/>
</dbReference>
<proteinExistence type="predicted"/>
<dbReference type="Proteomes" id="UP000029444">
    <property type="component" value="Unassembled WGS sequence"/>
</dbReference>
<keyword evidence="1" id="KW-0963">Cytoplasm</keyword>
<evidence type="ECO:0000256" key="2">
    <source>
        <dbReference type="ARBA" id="ARBA00022845"/>
    </source>
</evidence>
<dbReference type="RefSeq" id="WP_035232284.1">
    <property type="nucleotide sequence ID" value="NZ_ARXV01000006.1"/>
</dbReference>
<protein>
    <recommendedName>
        <fullName evidence="5">Ribosome modulation factor</fullName>
    </recommendedName>
</protein>
<evidence type="ECO:0008006" key="5">
    <source>
        <dbReference type="Google" id="ProtNLM"/>
    </source>
</evidence>
<accession>A0A095SJR3</accession>
<gene>
    <name evidence="3" type="ORF">Y5S_01730</name>
</gene>
<dbReference type="InterPro" id="IPR023200">
    <property type="entry name" value="RMF_sf"/>
</dbReference>
<sequence length="64" mass="7274">MDPNQQQREKAYNQGCMWGMGGGDSNRCPFAADDPLTQWWFQGWEAGIEAWNDRNHSTPSAQQA</sequence>
<reference evidence="3 4" key="1">
    <citation type="submission" date="2012-09" db="EMBL/GenBank/DDBJ databases">
        <title>Genome Sequence of alkane-degrading Bacterium Alcanivorax sp. 19-m-6.</title>
        <authorList>
            <person name="Lai Q."/>
            <person name="Shao Z."/>
        </authorList>
    </citation>
    <scope>NUCLEOTIDE SEQUENCE [LARGE SCALE GENOMIC DNA]</scope>
    <source>
        <strain evidence="3 4">19-m-6</strain>
    </source>
</reference>
<dbReference type="PATRIC" id="fig|1177154.3.peg.1763"/>
<evidence type="ECO:0000313" key="4">
    <source>
        <dbReference type="Proteomes" id="UP000029444"/>
    </source>
</evidence>
<keyword evidence="2" id="KW-0810">Translation regulation</keyword>
<dbReference type="Pfam" id="PF04957">
    <property type="entry name" value="RMF"/>
    <property type="match status" value="1"/>
</dbReference>
<evidence type="ECO:0000256" key="1">
    <source>
        <dbReference type="ARBA" id="ARBA00022490"/>
    </source>
</evidence>
<dbReference type="InterPro" id="IPR007040">
    <property type="entry name" value="Ribosome_modulation_factor"/>
</dbReference>
<evidence type="ECO:0000313" key="3">
    <source>
        <dbReference type="EMBL" id="KGD64822.1"/>
    </source>
</evidence>
<name>A0A095SJR3_9GAMM</name>
<dbReference type="OrthoDB" id="6078167at2"/>
<organism evidence="3 4">
    <name type="scientific">Alcanivorax nanhaiticus</name>
    <dbReference type="NCBI Taxonomy" id="1177154"/>
    <lineage>
        <taxon>Bacteria</taxon>
        <taxon>Pseudomonadati</taxon>
        <taxon>Pseudomonadota</taxon>
        <taxon>Gammaproteobacteria</taxon>
        <taxon>Oceanospirillales</taxon>
        <taxon>Alcanivoracaceae</taxon>
        <taxon>Alcanivorax</taxon>
    </lineage>
</organism>
<dbReference type="EMBL" id="ARXV01000006">
    <property type="protein sequence ID" value="KGD64822.1"/>
    <property type="molecule type" value="Genomic_DNA"/>
</dbReference>